<dbReference type="AlphaFoldDB" id="A0A2U2B4Y7"/>
<comment type="caution">
    <text evidence="2">The sequence shown here is derived from an EMBL/GenBank/DDBJ whole genome shotgun (WGS) entry which is preliminary data.</text>
</comment>
<name>A0A2U2B4Y7_9BACT</name>
<dbReference type="InterPro" id="IPR032625">
    <property type="entry name" value="M64_N"/>
</dbReference>
<proteinExistence type="predicted"/>
<dbReference type="EMBL" id="QEWP01000019">
    <property type="protein sequence ID" value="PWD98122.1"/>
    <property type="molecule type" value="Genomic_DNA"/>
</dbReference>
<keyword evidence="3" id="KW-1185">Reference proteome</keyword>
<accession>A0A2U2B4Y7</accession>
<evidence type="ECO:0000259" key="1">
    <source>
        <dbReference type="Pfam" id="PF16217"/>
    </source>
</evidence>
<evidence type="ECO:0000313" key="2">
    <source>
        <dbReference type="EMBL" id="PWD98122.1"/>
    </source>
</evidence>
<dbReference type="InterPro" id="IPR019026">
    <property type="entry name" value="Peptidase_M64_IgA"/>
</dbReference>
<dbReference type="Pfam" id="PF16217">
    <property type="entry name" value="M64_N"/>
    <property type="match status" value="1"/>
</dbReference>
<feature type="domain" description="Peptidase M64 N-terminal" evidence="1">
    <location>
        <begin position="29"/>
        <end position="141"/>
    </location>
</feature>
<dbReference type="Gene3D" id="3.40.390.10">
    <property type="entry name" value="Collagenase (Catalytic Domain)"/>
    <property type="match status" value="1"/>
</dbReference>
<sequence length="425" mass="47838">MKHRYFFLIYLFSSIMTPCLGSNNPGIDQNTTLRIDFVLTGNHVKQQATISDLFRIPGYSGSAAQNIPTFDYGNYKLTVTDKASGDTLFLKGFCTLFGEWQSTSEAKDVSRAFKQTIEMPFPKTEVTLLFQHRKKNGSIIDMLSEDFSPEQLITTLSPQKFPSKIIHGNDHPHQNTDLLIIAEGYRKEDSALFFKDANKLSKYLLNTQPFEKKQASITIRALAVPSLDSGTDNPGKGNWKNTAMNSSFNTFGTDRYLETLDTWSVFNYAAALPHDHIIVLVNSKKYGGGGVYNHFSIATARHKASPEVFVHELGHGLAGLGDEYYYSETAYSEFFSLETEPWQPNLTTLIDFDSKWKFLLEDSIPIPTPDNSKYRKATGVFEGGGYSAKGIYRPAINCRMKSNEAEGFCKVCQFSIKKILDFYTQ</sequence>
<protein>
    <submittedName>
        <fullName evidence="2">Peptidase M64</fullName>
    </submittedName>
</protein>
<gene>
    <name evidence="2" type="ORF">DDZ16_17425</name>
</gene>
<dbReference type="Pfam" id="PF09471">
    <property type="entry name" value="Peptidase_M64"/>
    <property type="match status" value="2"/>
</dbReference>
<dbReference type="Proteomes" id="UP000244956">
    <property type="component" value="Unassembled WGS sequence"/>
</dbReference>
<dbReference type="OrthoDB" id="127762at2"/>
<dbReference type="RefSeq" id="WP_109265765.1">
    <property type="nucleotide sequence ID" value="NZ_QEWP01000019.1"/>
</dbReference>
<dbReference type="InterPro" id="IPR038171">
    <property type="entry name" value="M64_N_sf"/>
</dbReference>
<dbReference type="Gene3D" id="2.60.40.3250">
    <property type="entry name" value="Peptidase M64, N-terminal domain"/>
    <property type="match status" value="1"/>
</dbReference>
<dbReference type="InterPro" id="IPR024079">
    <property type="entry name" value="MetalloPept_cat_dom_sf"/>
</dbReference>
<evidence type="ECO:0000313" key="3">
    <source>
        <dbReference type="Proteomes" id="UP000244956"/>
    </source>
</evidence>
<organism evidence="2 3">
    <name type="scientific">Marinilabilia rubra</name>
    <dbReference type="NCBI Taxonomy" id="2162893"/>
    <lineage>
        <taxon>Bacteria</taxon>
        <taxon>Pseudomonadati</taxon>
        <taxon>Bacteroidota</taxon>
        <taxon>Bacteroidia</taxon>
        <taxon>Marinilabiliales</taxon>
        <taxon>Marinilabiliaceae</taxon>
        <taxon>Marinilabilia</taxon>
    </lineage>
</organism>
<dbReference type="GO" id="GO:0008237">
    <property type="term" value="F:metallopeptidase activity"/>
    <property type="evidence" value="ECO:0007669"/>
    <property type="project" value="InterPro"/>
</dbReference>
<reference evidence="2 3" key="1">
    <citation type="submission" date="2018-05" db="EMBL/GenBank/DDBJ databases">
        <title>Marinilabilia rubrum sp. nov., isolated from saltern sediment.</title>
        <authorList>
            <person name="Zhang R."/>
        </authorList>
    </citation>
    <scope>NUCLEOTIDE SEQUENCE [LARGE SCALE GENOMIC DNA]</scope>
    <source>
        <strain evidence="2 3">WTE16</strain>
    </source>
</reference>